<name>A0A6A8DG66_9BACI</name>
<dbReference type="EMBL" id="WJNG01000002">
    <property type="protein sequence ID" value="MRH41857.1"/>
    <property type="molecule type" value="Genomic_DNA"/>
</dbReference>
<protein>
    <submittedName>
        <fullName evidence="1">Uncharacterized protein</fullName>
    </submittedName>
</protein>
<organism evidence="1 2">
    <name type="scientific">Aquibacillus halophilus</name>
    <dbReference type="NCBI Taxonomy" id="930132"/>
    <lineage>
        <taxon>Bacteria</taxon>
        <taxon>Bacillati</taxon>
        <taxon>Bacillota</taxon>
        <taxon>Bacilli</taxon>
        <taxon>Bacillales</taxon>
        <taxon>Bacillaceae</taxon>
        <taxon>Aquibacillus</taxon>
    </lineage>
</organism>
<sequence length="60" mass="7019">MIWLFTIISLVLIIGIAVYIEKKRENKFNEGDLTIDEKSQLDNDYIKKGEKNETEDSDKL</sequence>
<proteinExistence type="predicted"/>
<dbReference type="OrthoDB" id="2973856at2"/>
<gene>
    <name evidence="1" type="ORF">GH741_04115</name>
</gene>
<evidence type="ECO:0000313" key="2">
    <source>
        <dbReference type="Proteomes" id="UP000799092"/>
    </source>
</evidence>
<keyword evidence="2" id="KW-1185">Reference proteome</keyword>
<reference evidence="1" key="1">
    <citation type="submission" date="2019-11" db="EMBL/GenBank/DDBJ databases">
        <authorList>
            <person name="Li J."/>
        </authorList>
    </citation>
    <scope>NUCLEOTIDE SEQUENCE</scope>
    <source>
        <strain evidence="1">B6B</strain>
    </source>
</reference>
<accession>A0A6A8DG66</accession>
<dbReference type="AlphaFoldDB" id="A0A6A8DG66"/>
<comment type="caution">
    <text evidence="1">The sequence shown here is derived from an EMBL/GenBank/DDBJ whole genome shotgun (WGS) entry which is preliminary data.</text>
</comment>
<dbReference type="RefSeq" id="WP_153735473.1">
    <property type="nucleotide sequence ID" value="NZ_WJNG01000002.1"/>
</dbReference>
<evidence type="ECO:0000313" key="1">
    <source>
        <dbReference type="EMBL" id="MRH41857.1"/>
    </source>
</evidence>
<dbReference type="Proteomes" id="UP000799092">
    <property type="component" value="Unassembled WGS sequence"/>
</dbReference>